<comment type="caution">
    <text evidence="1">The sequence shown here is derived from an EMBL/GenBank/DDBJ whole genome shotgun (WGS) entry which is preliminary data.</text>
</comment>
<protein>
    <submittedName>
        <fullName evidence="1">Uncharacterized protein</fullName>
    </submittedName>
</protein>
<keyword evidence="2" id="KW-1185">Reference proteome</keyword>
<reference evidence="1" key="1">
    <citation type="submission" date="2023-06" db="EMBL/GenBank/DDBJ databases">
        <title>Genome sequence of Methanosarcinaceae archaeon Ag5.</title>
        <authorList>
            <person name="Protasov E."/>
            <person name="Platt K."/>
            <person name="Poehlein A."/>
            <person name="Daniel R."/>
            <person name="Brune A."/>
        </authorList>
    </citation>
    <scope>NUCLEOTIDE SEQUENCE</scope>
    <source>
        <strain evidence="1">Ag5</strain>
    </source>
</reference>
<sequence length="93" mass="10974">MSKKLIFLTRFARLYFLNPCHWLTRAMSLHAENVMRKYICMIYHLGIMNDIDLSRLQNSVIHYMIHKGSLDRIDDADALTICMMKDMSRSYAA</sequence>
<organism evidence="1 2">
    <name type="scientific">Methanolapillus africanus</name>
    <dbReference type="NCBI Taxonomy" id="3028297"/>
    <lineage>
        <taxon>Archaea</taxon>
        <taxon>Methanobacteriati</taxon>
        <taxon>Methanobacteriota</taxon>
        <taxon>Stenosarchaea group</taxon>
        <taxon>Methanomicrobia</taxon>
        <taxon>Methanosarcinales</taxon>
        <taxon>Methanosarcinaceae</taxon>
        <taxon>Methanolapillus</taxon>
    </lineage>
</organism>
<dbReference type="EMBL" id="JAWDKD010000015">
    <property type="protein sequence ID" value="MDV0446924.1"/>
    <property type="molecule type" value="Genomic_DNA"/>
</dbReference>
<evidence type="ECO:0000313" key="1">
    <source>
        <dbReference type="EMBL" id="MDV0446924.1"/>
    </source>
</evidence>
<dbReference type="Proteomes" id="UP001271789">
    <property type="component" value="Unassembled WGS sequence"/>
</dbReference>
<accession>A0AAE4MIQ2</accession>
<proteinExistence type="predicted"/>
<evidence type="ECO:0000313" key="2">
    <source>
        <dbReference type="Proteomes" id="UP001271789"/>
    </source>
</evidence>
<dbReference type="AlphaFoldDB" id="A0AAE4MIQ2"/>
<gene>
    <name evidence="1" type="ORF">MsAg5_07890</name>
</gene>
<name>A0AAE4MIQ2_9EURY</name>